<accession>A0A543PM21</accession>
<name>A0A543PM21_9MICO</name>
<gene>
    <name evidence="2" type="ORF">FHX52_4347</name>
</gene>
<keyword evidence="1" id="KW-0812">Transmembrane</keyword>
<evidence type="ECO:0000313" key="2">
    <source>
        <dbReference type="EMBL" id="TQN45114.1"/>
    </source>
</evidence>
<keyword evidence="1" id="KW-0472">Membrane</keyword>
<dbReference type="AlphaFoldDB" id="A0A543PM21"/>
<feature type="transmembrane region" description="Helical" evidence="1">
    <location>
        <begin position="34"/>
        <end position="53"/>
    </location>
</feature>
<reference evidence="2 3" key="1">
    <citation type="submission" date="2019-06" db="EMBL/GenBank/DDBJ databases">
        <title>Sequencing the genomes of 1000 actinobacteria strains.</title>
        <authorList>
            <person name="Klenk H.-P."/>
        </authorList>
    </citation>
    <scope>NUCLEOTIDE SEQUENCE [LARGE SCALE GENOMIC DNA]</scope>
    <source>
        <strain evidence="2 3">DSM 21776</strain>
    </source>
</reference>
<keyword evidence="1" id="KW-1133">Transmembrane helix</keyword>
<organism evidence="2 3">
    <name type="scientific">Humibacillus xanthopallidus</name>
    <dbReference type="NCBI Taxonomy" id="412689"/>
    <lineage>
        <taxon>Bacteria</taxon>
        <taxon>Bacillati</taxon>
        <taxon>Actinomycetota</taxon>
        <taxon>Actinomycetes</taxon>
        <taxon>Micrococcales</taxon>
        <taxon>Intrasporangiaceae</taxon>
        <taxon>Humibacillus</taxon>
    </lineage>
</organism>
<proteinExistence type="predicted"/>
<sequence>MFALPVAAALLLLLIVRAFVPRRRPGARGRVRSTVLATLGMAGLMVVPAAAWASPPYHGTFSSHEVFVDSEVCAPEGFSVDVVQDEVLAFRVFFAPSGAVAFVAVHVDYRAVISANGHTIVERDTWMDTYYPDGSARTVGNTVHIQGQGPGLVQHDAGQIVFVDGSVQAIHGPHPQFEGQSFCFALLP</sequence>
<protein>
    <submittedName>
        <fullName evidence="2">Uncharacterized protein</fullName>
    </submittedName>
</protein>
<dbReference type="Proteomes" id="UP000320085">
    <property type="component" value="Unassembled WGS sequence"/>
</dbReference>
<evidence type="ECO:0000313" key="3">
    <source>
        <dbReference type="Proteomes" id="UP000320085"/>
    </source>
</evidence>
<evidence type="ECO:0000256" key="1">
    <source>
        <dbReference type="SAM" id="Phobius"/>
    </source>
</evidence>
<dbReference type="EMBL" id="VFQF01000003">
    <property type="protein sequence ID" value="TQN45114.1"/>
    <property type="molecule type" value="Genomic_DNA"/>
</dbReference>
<comment type="caution">
    <text evidence="2">The sequence shown here is derived from an EMBL/GenBank/DDBJ whole genome shotgun (WGS) entry which is preliminary data.</text>
</comment>